<dbReference type="Gene3D" id="1.10.1580.20">
    <property type="entry name" value="Protein of unknown function DUF1040"/>
    <property type="match status" value="1"/>
</dbReference>
<keyword evidence="2" id="KW-1185">Reference proteome</keyword>
<evidence type="ECO:0000313" key="2">
    <source>
        <dbReference type="Proteomes" id="UP000198924"/>
    </source>
</evidence>
<gene>
    <name evidence="1" type="ORF">SAMN04488079_11430</name>
</gene>
<reference evidence="2" key="1">
    <citation type="submission" date="2016-10" db="EMBL/GenBank/DDBJ databases">
        <authorList>
            <person name="Varghese N."/>
            <person name="Submissions S."/>
        </authorList>
    </citation>
    <scope>NUCLEOTIDE SEQUENCE [LARGE SCALE GENOMIC DNA]</scope>
    <source>
        <strain evidence="2">DSM 11578</strain>
    </source>
</reference>
<protein>
    <submittedName>
        <fullName evidence="1">Uncharacterized protein</fullName>
    </submittedName>
</protein>
<dbReference type="STRING" id="45496.SAMN04488079_11430"/>
<dbReference type="AlphaFoldDB" id="A0A1I4AEX4"/>
<organism evidence="1 2">
    <name type="scientific">Methylophaga sulfidovorans</name>
    <dbReference type="NCBI Taxonomy" id="45496"/>
    <lineage>
        <taxon>Bacteria</taxon>
        <taxon>Pseudomonadati</taxon>
        <taxon>Pseudomonadota</taxon>
        <taxon>Gammaproteobacteria</taxon>
        <taxon>Thiotrichales</taxon>
        <taxon>Piscirickettsiaceae</taxon>
        <taxon>Methylophaga</taxon>
    </lineage>
</organism>
<dbReference type="InterPro" id="IPR038134">
    <property type="entry name" value="YihD_sf"/>
</dbReference>
<dbReference type="RefSeq" id="WP_091714835.1">
    <property type="nucleotide sequence ID" value="NZ_FOSH01000014.1"/>
</dbReference>
<dbReference type="Proteomes" id="UP000198924">
    <property type="component" value="Unassembled WGS sequence"/>
</dbReference>
<evidence type="ECO:0000313" key="1">
    <source>
        <dbReference type="EMBL" id="SFK54491.1"/>
    </source>
</evidence>
<proteinExistence type="predicted"/>
<dbReference type="EMBL" id="FOSH01000014">
    <property type="protein sequence ID" value="SFK54491.1"/>
    <property type="molecule type" value="Genomic_DNA"/>
</dbReference>
<name>A0A1I4AEX4_9GAMM</name>
<sequence length="90" mass="10372">MTARDKDNTDWLNDAMASLEDAPSSARSVEGQFELLHSLLNVWQKHPQMRLMQLLINALNNSESYPELYYIDDAELIDKLKMFDDKHSGS</sequence>
<accession>A0A1I4AEX4</accession>